<proteinExistence type="predicted"/>
<dbReference type="OMA" id="KESAYRY"/>
<evidence type="ECO:0000313" key="3">
    <source>
        <dbReference type="Proteomes" id="UP000001514"/>
    </source>
</evidence>
<dbReference type="Gene3D" id="2.20.25.390">
    <property type="entry name" value="Stomagen"/>
    <property type="match status" value="1"/>
</dbReference>
<gene>
    <name evidence="2" type="ORF">SELMODRAFT_84711</name>
</gene>
<dbReference type="Pfam" id="PF16851">
    <property type="entry name" value="Stomagen"/>
    <property type="match status" value="1"/>
</dbReference>
<dbReference type="InterPro" id="IPR031753">
    <property type="entry name" value="Stomagen"/>
</dbReference>
<dbReference type="PANTHER" id="PTHR37239">
    <property type="entry name" value="EPIDERMAL PATTERNING FACTOR-LIKE PROTEIN 9"/>
    <property type="match status" value="1"/>
</dbReference>
<dbReference type="STRING" id="88036.D8R3P9"/>
<dbReference type="Gramene" id="EFJ33321">
    <property type="protein sequence ID" value="EFJ33321"/>
    <property type="gene ID" value="SELMODRAFT_84711"/>
</dbReference>
<accession>D8R3P9</accession>
<dbReference type="InParanoid" id="D8R3P9"/>
<keyword evidence="3" id="KW-1185">Reference proteome</keyword>
<dbReference type="GO" id="GO:0033612">
    <property type="term" value="F:receptor serine/threonine kinase binding"/>
    <property type="evidence" value="ECO:0007669"/>
    <property type="project" value="EnsemblPlants"/>
</dbReference>
<evidence type="ECO:0000313" key="2">
    <source>
        <dbReference type="EMBL" id="EFJ33321.1"/>
    </source>
</evidence>
<dbReference type="EMBL" id="GL377571">
    <property type="protein sequence ID" value="EFJ33321.1"/>
    <property type="molecule type" value="Genomic_DNA"/>
</dbReference>
<dbReference type="HOGENOM" id="CLU_209361_0_0_1"/>
<name>D8R3P9_SELML</name>
<protein>
    <recommendedName>
        <fullName evidence="1">Stomagen C-terminal domain-containing protein</fullName>
    </recommendedName>
</protein>
<dbReference type="AlphaFoldDB" id="D8R3P9"/>
<dbReference type="GO" id="GO:2000123">
    <property type="term" value="P:positive regulation of stomatal complex development"/>
    <property type="evidence" value="ECO:0007669"/>
    <property type="project" value="EnsemblPlants"/>
</dbReference>
<dbReference type="PANTHER" id="PTHR37239:SF1">
    <property type="entry name" value="EPIDERMAL PATTERNING FACTOR-LIKE PROTEIN 9"/>
    <property type="match status" value="1"/>
</dbReference>
<dbReference type="InterPro" id="IPR044858">
    <property type="entry name" value="Stomagen_C"/>
</dbReference>
<feature type="domain" description="Stomagen C-terminal" evidence="1">
    <location>
        <begin position="10"/>
        <end position="58"/>
    </location>
</feature>
<dbReference type="CDD" id="cd22743">
    <property type="entry name" value="stomagen-like"/>
    <property type="match status" value="1"/>
</dbReference>
<dbReference type="Proteomes" id="UP000001514">
    <property type="component" value="Unassembled WGS sequence"/>
</dbReference>
<dbReference type="OrthoDB" id="1893550at2759"/>
<dbReference type="GO" id="GO:0019901">
    <property type="term" value="F:protein kinase binding"/>
    <property type="evidence" value="ECO:0007669"/>
    <property type="project" value="EnsemblPlants"/>
</dbReference>
<evidence type="ECO:0000259" key="1">
    <source>
        <dbReference type="Pfam" id="PF16851"/>
    </source>
</evidence>
<dbReference type="KEGG" id="smo:SELMODRAFT_84711"/>
<dbReference type="GO" id="GO:0010375">
    <property type="term" value="P:stomatal complex patterning"/>
    <property type="evidence" value="ECO:0007669"/>
    <property type="project" value="EnsemblPlants"/>
</dbReference>
<organism evidence="3">
    <name type="scientific">Selaginella moellendorffii</name>
    <name type="common">Spikemoss</name>
    <dbReference type="NCBI Taxonomy" id="88036"/>
    <lineage>
        <taxon>Eukaryota</taxon>
        <taxon>Viridiplantae</taxon>
        <taxon>Streptophyta</taxon>
        <taxon>Embryophyta</taxon>
        <taxon>Tracheophyta</taxon>
        <taxon>Lycopodiopsida</taxon>
        <taxon>Selaginellales</taxon>
        <taxon>Selaginellaceae</taxon>
        <taxon>Selaginella</taxon>
    </lineage>
</organism>
<dbReference type="InterPro" id="IPR038572">
    <property type="entry name" value="Stomagen_C_sf"/>
</dbReference>
<dbReference type="FunCoup" id="D8R3P9">
    <property type="interactions" value="84"/>
</dbReference>
<reference evidence="2 3" key="1">
    <citation type="journal article" date="2011" name="Science">
        <title>The Selaginella genome identifies genetic changes associated with the evolution of vascular plants.</title>
        <authorList>
            <person name="Banks J.A."/>
            <person name="Nishiyama T."/>
            <person name="Hasebe M."/>
            <person name="Bowman J.L."/>
            <person name="Gribskov M."/>
            <person name="dePamphilis C."/>
            <person name="Albert V.A."/>
            <person name="Aono N."/>
            <person name="Aoyama T."/>
            <person name="Ambrose B.A."/>
            <person name="Ashton N.W."/>
            <person name="Axtell M.J."/>
            <person name="Barker E."/>
            <person name="Barker M.S."/>
            <person name="Bennetzen J.L."/>
            <person name="Bonawitz N.D."/>
            <person name="Chapple C."/>
            <person name="Cheng C."/>
            <person name="Correa L.G."/>
            <person name="Dacre M."/>
            <person name="DeBarry J."/>
            <person name="Dreyer I."/>
            <person name="Elias M."/>
            <person name="Engstrom E.M."/>
            <person name="Estelle M."/>
            <person name="Feng L."/>
            <person name="Finet C."/>
            <person name="Floyd S.K."/>
            <person name="Frommer W.B."/>
            <person name="Fujita T."/>
            <person name="Gramzow L."/>
            <person name="Gutensohn M."/>
            <person name="Harholt J."/>
            <person name="Hattori M."/>
            <person name="Heyl A."/>
            <person name="Hirai T."/>
            <person name="Hiwatashi Y."/>
            <person name="Ishikawa M."/>
            <person name="Iwata M."/>
            <person name="Karol K.G."/>
            <person name="Koehler B."/>
            <person name="Kolukisaoglu U."/>
            <person name="Kubo M."/>
            <person name="Kurata T."/>
            <person name="Lalonde S."/>
            <person name="Li K."/>
            <person name="Li Y."/>
            <person name="Litt A."/>
            <person name="Lyons E."/>
            <person name="Manning G."/>
            <person name="Maruyama T."/>
            <person name="Michael T.P."/>
            <person name="Mikami K."/>
            <person name="Miyazaki S."/>
            <person name="Morinaga S."/>
            <person name="Murata T."/>
            <person name="Mueller-Roeber B."/>
            <person name="Nelson D.R."/>
            <person name="Obara M."/>
            <person name="Oguri Y."/>
            <person name="Olmstead R.G."/>
            <person name="Onodera N."/>
            <person name="Petersen B.L."/>
            <person name="Pils B."/>
            <person name="Prigge M."/>
            <person name="Rensing S.A."/>
            <person name="Riano-Pachon D.M."/>
            <person name="Roberts A.W."/>
            <person name="Sato Y."/>
            <person name="Scheller H.V."/>
            <person name="Schulz B."/>
            <person name="Schulz C."/>
            <person name="Shakirov E.V."/>
            <person name="Shibagaki N."/>
            <person name="Shinohara N."/>
            <person name="Shippen D.E."/>
            <person name="Soerensen I."/>
            <person name="Sotooka R."/>
            <person name="Sugimoto N."/>
            <person name="Sugita M."/>
            <person name="Sumikawa N."/>
            <person name="Tanurdzic M."/>
            <person name="Theissen G."/>
            <person name="Ulvskov P."/>
            <person name="Wakazuki S."/>
            <person name="Weng J.K."/>
            <person name="Willats W.W."/>
            <person name="Wipf D."/>
            <person name="Wolf P.G."/>
            <person name="Yang L."/>
            <person name="Zimmer A.D."/>
            <person name="Zhu Q."/>
            <person name="Mitros T."/>
            <person name="Hellsten U."/>
            <person name="Loque D."/>
            <person name="Otillar R."/>
            <person name="Salamov A."/>
            <person name="Schmutz J."/>
            <person name="Shapiro H."/>
            <person name="Lindquist E."/>
            <person name="Lucas S."/>
            <person name="Rokhsar D."/>
            <person name="Grigoriev I.V."/>
        </authorList>
    </citation>
    <scope>NUCLEOTIDE SEQUENCE [LARGE SCALE GENOMIC DNA]</scope>
</reference>
<sequence>MINEWQYPSDRRAMVGSTAPSCTYNECRDCKTECRAEQVPLNGRNPKESAYRYLCVCRKRH</sequence>
<dbReference type="eggNOG" id="ENOG502S4I2">
    <property type="taxonomic scope" value="Eukaryota"/>
</dbReference>